<proteinExistence type="predicted"/>
<dbReference type="AlphaFoldDB" id="A0AA40T4K6"/>
<accession>A0AA40T4K6</accession>
<keyword evidence="2" id="KW-1185">Reference proteome</keyword>
<reference evidence="1" key="1">
    <citation type="submission" date="2019-07" db="EMBL/GenBank/DDBJ databases">
        <title>Toxilogical consequences of a new and cryptic species of cyanobacteria (Komarekiella delphini-convector) recovered from the epidermis of a bottlenose dolphin and 1500 ft. in the air.</title>
        <authorList>
            <person name="Brown A.O."/>
            <person name="Dvorak P."/>
            <person name="Villanueva C.D."/>
            <person name="Foss A.J."/>
            <person name="Garvey A.D."/>
            <person name="Gibson Q.A."/>
            <person name="Johansen J.R."/>
            <person name="Casamatta D.A."/>
        </authorList>
    </citation>
    <scope>NUCLEOTIDE SEQUENCE</scope>
    <source>
        <strain evidence="1">SJRDD-AB1</strain>
    </source>
</reference>
<dbReference type="Proteomes" id="UP001165986">
    <property type="component" value="Unassembled WGS sequence"/>
</dbReference>
<gene>
    <name evidence="1" type="ORF">FNW02_35015</name>
</gene>
<comment type="caution">
    <text evidence="1">The sequence shown here is derived from an EMBL/GenBank/DDBJ whole genome shotgun (WGS) entry which is preliminary data.</text>
</comment>
<protein>
    <submittedName>
        <fullName evidence="1">NAD(P)-dependent oxidoreductase</fullName>
    </submittedName>
</protein>
<dbReference type="InterPro" id="IPR036291">
    <property type="entry name" value="NAD(P)-bd_dom_sf"/>
</dbReference>
<dbReference type="Gene3D" id="3.40.50.720">
    <property type="entry name" value="NAD(P)-binding Rossmann-like Domain"/>
    <property type="match status" value="1"/>
</dbReference>
<evidence type="ECO:0000313" key="1">
    <source>
        <dbReference type="EMBL" id="MBD6620826.1"/>
    </source>
</evidence>
<sequence>MTTAQVLFAGGSGIVGRAAVRWFRQRHPDIPVLIGGRNLQAAGEVVQEVGAAEAIAIDLDQPRLGLGDDIAVAAVVMLAPEAGLRGMSYAQDLGIPYLNINAALTEIGPELAMFAHRATAAPVVLASHWLAGAAVFLALNSAKGFKSIQSIRIGAILDENDPAGPASLEDMERVHGAAPPAMVFEGGRRVWLSGDAAKGKIESIDGRSLDATAFSTFDIASLHAATGASDVRFDLLTDESSSRRRGGEAAAEIVVEIEGEADGRTKHSRSTLEFKHGACSLTGLCVVLSLASVLGLNDHSPASSGLYLPELLSDTKWFLDELRSAGATIYEYYK</sequence>
<organism evidence="1 2">
    <name type="scientific">Komarekiella delphini-convector SJRDD-AB1</name>
    <dbReference type="NCBI Taxonomy" id="2593771"/>
    <lineage>
        <taxon>Bacteria</taxon>
        <taxon>Bacillati</taxon>
        <taxon>Cyanobacteriota</taxon>
        <taxon>Cyanophyceae</taxon>
        <taxon>Nostocales</taxon>
        <taxon>Nostocaceae</taxon>
        <taxon>Komarekiella</taxon>
        <taxon>Komarekiella delphini-convector</taxon>
    </lineage>
</organism>
<dbReference type="SUPFAM" id="SSF51735">
    <property type="entry name" value="NAD(P)-binding Rossmann-fold domains"/>
    <property type="match status" value="1"/>
</dbReference>
<evidence type="ECO:0000313" key="2">
    <source>
        <dbReference type="Proteomes" id="UP001165986"/>
    </source>
</evidence>
<name>A0AA40T4K6_9NOST</name>
<dbReference type="EMBL" id="VJXY01000085">
    <property type="protein sequence ID" value="MBD6620826.1"/>
    <property type="molecule type" value="Genomic_DNA"/>
</dbReference>